<evidence type="ECO:0000313" key="6">
    <source>
        <dbReference type="EMBL" id="MBB5434051.1"/>
    </source>
</evidence>
<dbReference type="GO" id="GO:0000976">
    <property type="term" value="F:transcription cis-regulatory region binding"/>
    <property type="evidence" value="ECO:0007669"/>
    <property type="project" value="TreeGrafter"/>
</dbReference>
<reference evidence="6 7" key="1">
    <citation type="submission" date="2020-08" db="EMBL/GenBank/DDBJ databases">
        <title>Sequencing the genomes of 1000 actinobacteria strains.</title>
        <authorList>
            <person name="Klenk H.-P."/>
        </authorList>
    </citation>
    <scope>NUCLEOTIDE SEQUENCE [LARGE SCALE GENOMIC DNA]</scope>
    <source>
        <strain evidence="6 7">DSM 44551</strain>
    </source>
</reference>
<dbReference type="AlphaFoldDB" id="A0A7W8VF00"/>
<keyword evidence="3" id="KW-0804">Transcription</keyword>
<gene>
    <name evidence="6" type="ORF">HDA36_004135</name>
</gene>
<dbReference type="InterPro" id="IPR009057">
    <property type="entry name" value="Homeodomain-like_sf"/>
</dbReference>
<dbReference type="SUPFAM" id="SSF46689">
    <property type="entry name" value="Homeodomain-like"/>
    <property type="match status" value="1"/>
</dbReference>
<dbReference type="InterPro" id="IPR001647">
    <property type="entry name" value="HTH_TetR"/>
</dbReference>
<evidence type="ECO:0000256" key="1">
    <source>
        <dbReference type="ARBA" id="ARBA00023015"/>
    </source>
</evidence>
<dbReference type="PROSITE" id="PS50977">
    <property type="entry name" value="HTH_TETR_2"/>
    <property type="match status" value="1"/>
</dbReference>
<accession>A0A7W8VF00</accession>
<keyword evidence="2 4" id="KW-0238">DNA-binding</keyword>
<name>A0A7W8VF00_9ACTN</name>
<dbReference type="Pfam" id="PF00440">
    <property type="entry name" value="TetR_N"/>
    <property type="match status" value="1"/>
</dbReference>
<keyword evidence="1" id="KW-0805">Transcription regulation</keyword>
<feature type="DNA-binding region" description="H-T-H motif" evidence="4">
    <location>
        <begin position="33"/>
        <end position="52"/>
    </location>
</feature>
<protein>
    <submittedName>
        <fullName evidence="6">AcrR family transcriptional regulator</fullName>
    </submittedName>
</protein>
<evidence type="ECO:0000256" key="3">
    <source>
        <dbReference type="ARBA" id="ARBA00023163"/>
    </source>
</evidence>
<dbReference type="Gene3D" id="1.10.10.60">
    <property type="entry name" value="Homeodomain-like"/>
    <property type="match status" value="1"/>
</dbReference>
<keyword evidence="7" id="KW-1185">Reference proteome</keyword>
<dbReference type="Gene3D" id="1.10.357.10">
    <property type="entry name" value="Tetracycline Repressor, domain 2"/>
    <property type="match status" value="1"/>
</dbReference>
<comment type="caution">
    <text evidence="6">The sequence shown here is derived from an EMBL/GenBank/DDBJ whole genome shotgun (WGS) entry which is preliminary data.</text>
</comment>
<dbReference type="EMBL" id="JACHDB010000001">
    <property type="protein sequence ID" value="MBB5434051.1"/>
    <property type="molecule type" value="Genomic_DNA"/>
</dbReference>
<dbReference type="GO" id="GO:0003700">
    <property type="term" value="F:DNA-binding transcription factor activity"/>
    <property type="evidence" value="ECO:0007669"/>
    <property type="project" value="TreeGrafter"/>
</dbReference>
<dbReference type="InterPro" id="IPR050109">
    <property type="entry name" value="HTH-type_TetR-like_transc_reg"/>
</dbReference>
<evidence type="ECO:0000256" key="2">
    <source>
        <dbReference type="ARBA" id="ARBA00023125"/>
    </source>
</evidence>
<proteinExistence type="predicted"/>
<dbReference type="Proteomes" id="UP000572635">
    <property type="component" value="Unassembled WGS sequence"/>
</dbReference>
<evidence type="ECO:0000259" key="5">
    <source>
        <dbReference type="PROSITE" id="PS50977"/>
    </source>
</evidence>
<feature type="domain" description="HTH tetR-type" evidence="5">
    <location>
        <begin position="10"/>
        <end position="70"/>
    </location>
</feature>
<evidence type="ECO:0000313" key="7">
    <source>
        <dbReference type="Proteomes" id="UP000572635"/>
    </source>
</evidence>
<organism evidence="6 7">
    <name type="scientific">Nocardiopsis composta</name>
    <dbReference type="NCBI Taxonomy" id="157465"/>
    <lineage>
        <taxon>Bacteria</taxon>
        <taxon>Bacillati</taxon>
        <taxon>Actinomycetota</taxon>
        <taxon>Actinomycetes</taxon>
        <taxon>Streptosporangiales</taxon>
        <taxon>Nocardiopsidaceae</taxon>
        <taxon>Nocardiopsis</taxon>
    </lineage>
</organism>
<evidence type="ECO:0000256" key="4">
    <source>
        <dbReference type="PROSITE-ProRule" id="PRU00335"/>
    </source>
</evidence>
<dbReference type="PANTHER" id="PTHR30055">
    <property type="entry name" value="HTH-TYPE TRANSCRIPTIONAL REGULATOR RUTR"/>
    <property type="match status" value="1"/>
</dbReference>
<sequence>MAGLREQWRRSAMREIQDRALDLFEERGFDAVTIEAVAAAAEVSPSSVYRYFGTKEGLLVADEFDAMTADELTSTVDPDDPIASLLRMVRRYEARPEEISDGRVPDAWRRVPFFFTVPSVRAALLSSADAASKRIAPLIARNDAFTPSQARVLSNALTFGYLVSLELWFSDGRIRPIADYVEEGLRPLRTLWTDTAPSS</sequence>
<dbReference type="PANTHER" id="PTHR30055:SF234">
    <property type="entry name" value="HTH-TYPE TRANSCRIPTIONAL REGULATOR BETI"/>
    <property type="match status" value="1"/>
</dbReference>
<dbReference type="RefSeq" id="WP_184394348.1">
    <property type="nucleotide sequence ID" value="NZ_BAAAJD010000124.1"/>
</dbReference>
<dbReference type="PRINTS" id="PR00455">
    <property type="entry name" value="HTHTETR"/>
</dbReference>